<gene>
    <name evidence="2" type="ORF">UFOPK2761_03121</name>
</gene>
<evidence type="ECO:0000256" key="1">
    <source>
        <dbReference type="SAM" id="MobiDB-lite"/>
    </source>
</evidence>
<feature type="compositionally biased region" description="Low complexity" evidence="1">
    <location>
        <begin position="32"/>
        <end position="45"/>
    </location>
</feature>
<accession>A0A6J6V8B3</accession>
<sequence>MRSYVAHGAPIAAVVLATGVALSGCAAEQDPAQGASASAVPSSAALDPREEEEPEDTFADVEEPATVPMPAGRQPGVRAVNAWEGAKVLDGKDPIAAELVLGPSRAAVLLVNSFDGLAARGSGEAELRYWRKRNLFTEGPVEVMDPVVVDGVEMQHARGSSAVDLVDWFVYAIDDLTVEVLFFLPLDFSEEEREEYIGQVMATLEFE</sequence>
<evidence type="ECO:0000313" key="2">
    <source>
        <dbReference type="EMBL" id="CAB4766727.1"/>
    </source>
</evidence>
<feature type="compositionally biased region" description="Acidic residues" evidence="1">
    <location>
        <begin position="49"/>
        <end position="63"/>
    </location>
</feature>
<feature type="region of interest" description="Disordered" evidence="1">
    <location>
        <begin position="30"/>
        <end position="73"/>
    </location>
</feature>
<organism evidence="2">
    <name type="scientific">freshwater metagenome</name>
    <dbReference type="NCBI Taxonomy" id="449393"/>
    <lineage>
        <taxon>unclassified sequences</taxon>
        <taxon>metagenomes</taxon>
        <taxon>ecological metagenomes</taxon>
    </lineage>
</organism>
<reference evidence="2" key="1">
    <citation type="submission" date="2020-05" db="EMBL/GenBank/DDBJ databases">
        <authorList>
            <person name="Chiriac C."/>
            <person name="Salcher M."/>
            <person name="Ghai R."/>
            <person name="Kavagutti S V."/>
        </authorList>
    </citation>
    <scope>NUCLEOTIDE SEQUENCE</scope>
</reference>
<proteinExistence type="predicted"/>
<protein>
    <submittedName>
        <fullName evidence="2">Unannotated protein</fullName>
    </submittedName>
</protein>
<name>A0A6J6V8B3_9ZZZZ</name>
<dbReference type="EMBL" id="CAEZYQ010000036">
    <property type="protein sequence ID" value="CAB4766727.1"/>
    <property type="molecule type" value="Genomic_DNA"/>
</dbReference>
<dbReference type="AlphaFoldDB" id="A0A6J6V8B3"/>
<dbReference type="PROSITE" id="PS51257">
    <property type="entry name" value="PROKAR_LIPOPROTEIN"/>
    <property type="match status" value="1"/>
</dbReference>